<sequence>MLFTAICIRIVVGACLCTAQIRAAPQAVIPLRRDALDLQTPATAALVLNTNDLKAGHLERRAPTEVVDDRTQEWRQQLEETPWIDLEGWKGFDQQFKHIYFYDLSKKVAKMKRLPEVGEDKLIFTLPADVRYSVESRSGKTYEGDQLVLKLVSMGARNGHWRFTHEAAALAQVGQLVEAGFIDLRRYGVIVMLKQKGKPLHKYPKMISASIPLESKIKVYFEVQDQACIQIYDWVAQYKMLSSDISPLNLLVELDEESVEFKFVHFVDLGPEGLVGVKYVPTIEEFIDWFIRRWNLLWDPYTQSPNFKLTVSNACSKLREEHS</sequence>
<reference evidence="2" key="1">
    <citation type="submission" date="2022-08" db="EMBL/GenBank/DDBJ databases">
        <authorList>
            <consortium name="DOE Joint Genome Institute"/>
            <person name="Min B."/>
            <person name="Riley R."/>
            <person name="Sierra-Patev S."/>
            <person name="Naranjo-Ortiz M."/>
            <person name="Looney B."/>
            <person name="Konkel Z."/>
            <person name="Slot J.C."/>
            <person name="Sakamoto Y."/>
            <person name="Steenwyk J.L."/>
            <person name="Rokas A."/>
            <person name="Carro J."/>
            <person name="Camarero S."/>
            <person name="Ferreira P."/>
            <person name="Molpeceres G."/>
            <person name="Ruiz-Duenas F.J."/>
            <person name="Serrano A."/>
            <person name="Henrissat B."/>
            <person name="Drula E."/>
            <person name="Hughes K.W."/>
            <person name="Mata J.L."/>
            <person name="Ishikawa N.K."/>
            <person name="Vargas-Isla R."/>
            <person name="Ushijima S."/>
            <person name="Smith C.A."/>
            <person name="Ahrendt S."/>
            <person name="Andreopoulos W."/>
            <person name="He G."/>
            <person name="Labutti K."/>
            <person name="Lipzen A."/>
            <person name="Ng V."/>
            <person name="Sandor L."/>
            <person name="Barry K."/>
            <person name="Martinez A.T."/>
            <person name="Xiao Y."/>
            <person name="Gibbons J.G."/>
            <person name="Terashima K."/>
            <person name="Hibbett D.S."/>
            <person name="Grigoriev I.V."/>
        </authorList>
    </citation>
    <scope>NUCLEOTIDE SEQUENCE</scope>
    <source>
        <strain evidence="2">TFB9207</strain>
    </source>
</reference>
<dbReference type="EMBL" id="MU806026">
    <property type="protein sequence ID" value="KAJ3841830.1"/>
    <property type="molecule type" value="Genomic_DNA"/>
</dbReference>
<proteinExistence type="predicted"/>
<comment type="caution">
    <text evidence="2">The sequence shown here is derived from an EMBL/GenBank/DDBJ whole genome shotgun (WGS) entry which is preliminary data.</text>
</comment>
<evidence type="ECO:0000313" key="2">
    <source>
        <dbReference type="EMBL" id="KAJ3841830.1"/>
    </source>
</evidence>
<name>A0AA38UHV9_9AGAR</name>
<evidence type="ECO:0000256" key="1">
    <source>
        <dbReference type="SAM" id="SignalP"/>
    </source>
</evidence>
<evidence type="ECO:0008006" key="4">
    <source>
        <dbReference type="Google" id="ProtNLM"/>
    </source>
</evidence>
<feature type="chain" id="PRO_5041465745" description="Fungal-type protein kinase domain-containing protein" evidence="1">
    <location>
        <begin position="24"/>
        <end position="323"/>
    </location>
</feature>
<evidence type="ECO:0000313" key="3">
    <source>
        <dbReference type="Proteomes" id="UP001163846"/>
    </source>
</evidence>
<dbReference type="AlphaFoldDB" id="A0AA38UHV9"/>
<feature type="signal peptide" evidence="1">
    <location>
        <begin position="1"/>
        <end position="23"/>
    </location>
</feature>
<keyword evidence="3" id="KW-1185">Reference proteome</keyword>
<dbReference type="Proteomes" id="UP001163846">
    <property type="component" value="Unassembled WGS sequence"/>
</dbReference>
<organism evidence="2 3">
    <name type="scientific">Lentinula raphanica</name>
    <dbReference type="NCBI Taxonomy" id="153919"/>
    <lineage>
        <taxon>Eukaryota</taxon>
        <taxon>Fungi</taxon>
        <taxon>Dikarya</taxon>
        <taxon>Basidiomycota</taxon>
        <taxon>Agaricomycotina</taxon>
        <taxon>Agaricomycetes</taxon>
        <taxon>Agaricomycetidae</taxon>
        <taxon>Agaricales</taxon>
        <taxon>Marasmiineae</taxon>
        <taxon>Omphalotaceae</taxon>
        <taxon>Lentinula</taxon>
    </lineage>
</organism>
<accession>A0AA38UHV9</accession>
<gene>
    <name evidence="2" type="ORF">F5878DRAFT_609326</name>
</gene>
<keyword evidence="1" id="KW-0732">Signal</keyword>
<protein>
    <recommendedName>
        <fullName evidence="4">Fungal-type protein kinase domain-containing protein</fullName>
    </recommendedName>
</protein>